<keyword evidence="1" id="KW-0472">Membrane</keyword>
<protein>
    <submittedName>
        <fullName evidence="2">Uncharacterized protein</fullName>
    </submittedName>
</protein>
<feature type="transmembrane region" description="Helical" evidence="1">
    <location>
        <begin position="36"/>
        <end position="57"/>
    </location>
</feature>
<comment type="caution">
    <text evidence="2">The sequence shown here is derived from an EMBL/GenBank/DDBJ whole genome shotgun (WGS) entry which is preliminary data.</text>
</comment>
<organism evidence="2 3">
    <name type="scientific">Ewingella americana</name>
    <dbReference type="NCBI Taxonomy" id="41202"/>
    <lineage>
        <taxon>Bacteria</taxon>
        <taxon>Pseudomonadati</taxon>
        <taxon>Pseudomonadota</taxon>
        <taxon>Gammaproteobacteria</taxon>
        <taxon>Enterobacterales</taxon>
        <taxon>Yersiniaceae</taxon>
        <taxon>Ewingella</taxon>
    </lineage>
</organism>
<keyword evidence="1" id="KW-1133">Transmembrane helix</keyword>
<accession>A0A502GE88</accession>
<keyword evidence="3" id="KW-1185">Reference proteome</keyword>
<evidence type="ECO:0000313" key="3">
    <source>
        <dbReference type="Proteomes" id="UP000317663"/>
    </source>
</evidence>
<keyword evidence="1" id="KW-0812">Transmembrane</keyword>
<sequence>MFGVLGWGLLNSFGVFRMEDDLDVLKTRLDHLKKTLQWLSLIFILLLIAIVANIVRMVLGSDYAYWIMIIIFTVEGIVLGRISRLTKNFSELRLQFEKVARQKFKDPVKK</sequence>
<reference evidence="2 3" key="1">
    <citation type="journal article" date="2019" name="Environ. Microbiol.">
        <title>Species interactions and distinct microbial communities in high Arctic permafrost affected cryosols are associated with the CH4 and CO2 gas fluxes.</title>
        <authorList>
            <person name="Altshuler I."/>
            <person name="Hamel J."/>
            <person name="Turney S."/>
            <person name="Magnuson E."/>
            <person name="Levesque R."/>
            <person name="Greer C."/>
            <person name="Whyte L.G."/>
        </authorList>
    </citation>
    <scope>NUCLEOTIDE SEQUENCE [LARGE SCALE GENOMIC DNA]</scope>
    <source>
        <strain evidence="2 3">E4</strain>
    </source>
</reference>
<dbReference type="Proteomes" id="UP000317663">
    <property type="component" value="Unassembled WGS sequence"/>
</dbReference>
<dbReference type="EMBL" id="RCZD01000008">
    <property type="protein sequence ID" value="TPG60051.1"/>
    <property type="molecule type" value="Genomic_DNA"/>
</dbReference>
<proteinExistence type="predicted"/>
<dbReference type="RefSeq" id="WP_140473780.1">
    <property type="nucleotide sequence ID" value="NZ_RCZD01000008.1"/>
</dbReference>
<feature type="transmembrane region" description="Helical" evidence="1">
    <location>
        <begin position="63"/>
        <end position="83"/>
    </location>
</feature>
<evidence type="ECO:0000313" key="2">
    <source>
        <dbReference type="EMBL" id="TPG60051.1"/>
    </source>
</evidence>
<name>A0A502GE88_9GAMM</name>
<dbReference type="AlphaFoldDB" id="A0A502GE88"/>
<evidence type="ECO:0000256" key="1">
    <source>
        <dbReference type="SAM" id="Phobius"/>
    </source>
</evidence>
<gene>
    <name evidence="2" type="ORF">EAH77_15910</name>
</gene>